<dbReference type="Gramene" id="CDY15007">
    <property type="protein sequence ID" value="CDY15007"/>
    <property type="gene ID" value="GSBRNA2T00085042001"/>
</dbReference>
<protein>
    <submittedName>
        <fullName evidence="1">BnaCnng04100D protein</fullName>
    </submittedName>
</protein>
<sequence>MMFPICMLSRTVSMFPLEIWHLIALPGEILHPNQYML</sequence>
<name>A0A078FQ79_BRANA</name>
<dbReference type="AlphaFoldDB" id="A0A078FQ79"/>
<dbReference type="PaxDb" id="3708-A0A078FQ79"/>
<gene>
    <name evidence="1" type="primary">BnaCnng04100D</name>
    <name evidence="1" type="ORF">GSBRNA2T00085042001</name>
</gene>
<keyword evidence="2" id="KW-1185">Reference proteome</keyword>
<proteinExistence type="predicted"/>
<accession>A0A078FQ79</accession>
<dbReference type="Proteomes" id="UP000028999">
    <property type="component" value="Unassembled WGS sequence"/>
</dbReference>
<organism evidence="1 2">
    <name type="scientific">Brassica napus</name>
    <name type="common">Rape</name>
    <dbReference type="NCBI Taxonomy" id="3708"/>
    <lineage>
        <taxon>Eukaryota</taxon>
        <taxon>Viridiplantae</taxon>
        <taxon>Streptophyta</taxon>
        <taxon>Embryophyta</taxon>
        <taxon>Tracheophyta</taxon>
        <taxon>Spermatophyta</taxon>
        <taxon>Magnoliopsida</taxon>
        <taxon>eudicotyledons</taxon>
        <taxon>Gunneridae</taxon>
        <taxon>Pentapetalae</taxon>
        <taxon>rosids</taxon>
        <taxon>malvids</taxon>
        <taxon>Brassicales</taxon>
        <taxon>Brassicaceae</taxon>
        <taxon>Brassiceae</taxon>
        <taxon>Brassica</taxon>
    </lineage>
</organism>
<dbReference type="EMBL" id="LK032050">
    <property type="protein sequence ID" value="CDY15007.1"/>
    <property type="molecule type" value="Genomic_DNA"/>
</dbReference>
<reference evidence="1 2" key="1">
    <citation type="journal article" date="2014" name="Science">
        <title>Plant genetics. Early allopolyploid evolution in the post-Neolithic Brassica napus oilseed genome.</title>
        <authorList>
            <person name="Chalhoub B."/>
            <person name="Denoeud F."/>
            <person name="Liu S."/>
            <person name="Parkin I.A."/>
            <person name="Tang H."/>
            <person name="Wang X."/>
            <person name="Chiquet J."/>
            <person name="Belcram H."/>
            <person name="Tong C."/>
            <person name="Samans B."/>
            <person name="Correa M."/>
            <person name="Da Silva C."/>
            <person name="Just J."/>
            <person name="Falentin C."/>
            <person name="Koh C.S."/>
            <person name="Le Clainche I."/>
            <person name="Bernard M."/>
            <person name="Bento P."/>
            <person name="Noel B."/>
            <person name="Labadie K."/>
            <person name="Alberti A."/>
            <person name="Charles M."/>
            <person name="Arnaud D."/>
            <person name="Guo H."/>
            <person name="Daviaud C."/>
            <person name="Alamery S."/>
            <person name="Jabbari K."/>
            <person name="Zhao M."/>
            <person name="Edger P.P."/>
            <person name="Chelaifa H."/>
            <person name="Tack D."/>
            <person name="Lassalle G."/>
            <person name="Mestiri I."/>
            <person name="Schnel N."/>
            <person name="Le Paslier M.C."/>
            <person name="Fan G."/>
            <person name="Renault V."/>
            <person name="Bayer P.E."/>
            <person name="Golicz A.A."/>
            <person name="Manoli S."/>
            <person name="Lee T.H."/>
            <person name="Thi V.H."/>
            <person name="Chalabi S."/>
            <person name="Hu Q."/>
            <person name="Fan C."/>
            <person name="Tollenaere R."/>
            <person name="Lu Y."/>
            <person name="Battail C."/>
            <person name="Shen J."/>
            <person name="Sidebottom C.H."/>
            <person name="Wang X."/>
            <person name="Canaguier A."/>
            <person name="Chauveau A."/>
            <person name="Berard A."/>
            <person name="Deniot G."/>
            <person name="Guan M."/>
            <person name="Liu Z."/>
            <person name="Sun F."/>
            <person name="Lim Y.P."/>
            <person name="Lyons E."/>
            <person name="Town C.D."/>
            <person name="Bancroft I."/>
            <person name="Wang X."/>
            <person name="Meng J."/>
            <person name="Ma J."/>
            <person name="Pires J.C."/>
            <person name="King G.J."/>
            <person name="Brunel D."/>
            <person name="Delourme R."/>
            <person name="Renard M."/>
            <person name="Aury J.M."/>
            <person name="Adams K.L."/>
            <person name="Batley J."/>
            <person name="Snowdon R.J."/>
            <person name="Tost J."/>
            <person name="Edwards D."/>
            <person name="Zhou Y."/>
            <person name="Hua W."/>
            <person name="Sharpe A.G."/>
            <person name="Paterson A.H."/>
            <person name="Guan C."/>
            <person name="Wincker P."/>
        </authorList>
    </citation>
    <scope>NUCLEOTIDE SEQUENCE [LARGE SCALE GENOMIC DNA]</scope>
    <source>
        <strain evidence="2">cv. Darmor-bzh</strain>
    </source>
</reference>
<evidence type="ECO:0000313" key="1">
    <source>
        <dbReference type="EMBL" id="CDY15007.1"/>
    </source>
</evidence>
<evidence type="ECO:0000313" key="2">
    <source>
        <dbReference type="Proteomes" id="UP000028999"/>
    </source>
</evidence>